<dbReference type="PANTHER" id="PTHR34216">
    <property type="match status" value="1"/>
</dbReference>
<dbReference type="AlphaFoldDB" id="A0A2N6D045"/>
<comment type="subcellular location">
    <subcellularLocation>
        <location evidence="1">Secreted</location>
    </subcellularLocation>
</comment>
<dbReference type="STRING" id="1111735.GCA_000428045_02831"/>
<comment type="caution">
    <text evidence="4">The sequence shown here is derived from an EMBL/GenBank/DDBJ whole genome shotgun (WGS) entry which is preliminary data.</text>
</comment>
<dbReference type="PANTHER" id="PTHR34216:SF3">
    <property type="entry name" value="POLY-BETA-1,6-N-ACETYL-D-GLUCOSAMINE N-DEACETYLASE"/>
    <property type="match status" value="1"/>
</dbReference>
<dbReference type="InterPro" id="IPR002509">
    <property type="entry name" value="NODB_dom"/>
</dbReference>
<evidence type="ECO:0000256" key="2">
    <source>
        <dbReference type="ARBA" id="ARBA00022729"/>
    </source>
</evidence>
<proteinExistence type="predicted"/>
<dbReference type="GO" id="GO:0005576">
    <property type="term" value="C:extracellular region"/>
    <property type="evidence" value="ECO:0007669"/>
    <property type="project" value="UniProtKB-SubCell"/>
</dbReference>
<accession>A0A2N6D045</accession>
<dbReference type="Pfam" id="PF01522">
    <property type="entry name" value="Polysacc_deac_1"/>
    <property type="match status" value="1"/>
</dbReference>
<keyword evidence="2" id="KW-0732">Signal</keyword>
<organism evidence="4 5">
    <name type="scientific">Sedimenticola selenatireducens</name>
    <dbReference type="NCBI Taxonomy" id="191960"/>
    <lineage>
        <taxon>Bacteria</taxon>
        <taxon>Pseudomonadati</taxon>
        <taxon>Pseudomonadota</taxon>
        <taxon>Gammaproteobacteria</taxon>
        <taxon>Chromatiales</taxon>
        <taxon>Sedimenticolaceae</taxon>
        <taxon>Sedimenticola</taxon>
    </lineage>
</organism>
<dbReference type="InterPro" id="IPR051398">
    <property type="entry name" value="Polysacch_Deacetylase"/>
</dbReference>
<evidence type="ECO:0000313" key="4">
    <source>
        <dbReference type="EMBL" id="PLX63041.1"/>
    </source>
</evidence>
<evidence type="ECO:0000256" key="1">
    <source>
        <dbReference type="ARBA" id="ARBA00004613"/>
    </source>
</evidence>
<evidence type="ECO:0000313" key="5">
    <source>
        <dbReference type="Proteomes" id="UP000235015"/>
    </source>
</evidence>
<name>A0A2N6D045_9GAMM</name>
<dbReference type="InterPro" id="IPR011330">
    <property type="entry name" value="Glyco_hydro/deAcase_b/a-brl"/>
</dbReference>
<dbReference type="PROSITE" id="PS51677">
    <property type="entry name" value="NODB"/>
    <property type="match status" value="1"/>
</dbReference>
<dbReference type="RefSeq" id="WP_273437615.1">
    <property type="nucleotide sequence ID" value="NZ_PKUN01000002.1"/>
</dbReference>
<dbReference type="Gene3D" id="3.20.20.370">
    <property type="entry name" value="Glycoside hydrolase/deacetylase"/>
    <property type="match status" value="1"/>
</dbReference>
<feature type="domain" description="NodB homology" evidence="3">
    <location>
        <begin position="81"/>
        <end position="323"/>
    </location>
</feature>
<dbReference type="GO" id="GO:0016810">
    <property type="term" value="F:hydrolase activity, acting on carbon-nitrogen (but not peptide) bonds"/>
    <property type="evidence" value="ECO:0007669"/>
    <property type="project" value="InterPro"/>
</dbReference>
<protein>
    <recommendedName>
        <fullName evidence="3">NodB homology domain-containing protein</fullName>
    </recommendedName>
</protein>
<gene>
    <name evidence="4" type="ORF">C0630_02440</name>
</gene>
<reference evidence="4 5" key="1">
    <citation type="submission" date="2017-11" db="EMBL/GenBank/DDBJ databases">
        <title>Genome-resolved metagenomics identifies genetic mobility, metabolic interactions, and unexpected diversity in perchlorate-reducing communities.</title>
        <authorList>
            <person name="Barnum T.P."/>
            <person name="Figueroa I.A."/>
            <person name="Carlstrom C.I."/>
            <person name="Lucas L.N."/>
            <person name="Engelbrektson A.L."/>
            <person name="Coates J.D."/>
        </authorList>
    </citation>
    <scope>NUCLEOTIDE SEQUENCE [LARGE SCALE GENOMIC DNA]</scope>
    <source>
        <strain evidence="4">BM301</strain>
    </source>
</reference>
<dbReference type="EMBL" id="PKUN01000002">
    <property type="protein sequence ID" value="PLX63041.1"/>
    <property type="molecule type" value="Genomic_DNA"/>
</dbReference>
<dbReference type="GO" id="GO:0005975">
    <property type="term" value="P:carbohydrate metabolic process"/>
    <property type="evidence" value="ECO:0007669"/>
    <property type="project" value="InterPro"/>
</dbReference>
<dbReference type="SUPFAM" id="SSF88713">
    <property type="entry name" value="Glycoside hydrolase/deacetylase"/>
    <property type="match status" value="1"/>
</dbReference>
<dbReference type="Proteomes" id="UP000235015">
    <property type="component" value="Unassembled WGS sequence"/>
</dbReference>
<sequence>MVGFTATRHWPFLQLVTSSRESARLSILNYHRVHPVVDPINPGEIDADGFTWQMKLIANNFNVLTVGEAAELLMKGQLPERSLTITFDDGYADNAEIALPILNKYSLKATFFIATGYLDGGRMWNYTVIESVRSFPSSTLDLSEKDLGSYSLENWEDRHNAYSAIISKIKHLPQEKRQYLVDWIASMVPGLGGTAHLMMRSDQVAELHKNGMEIGGHTVTHPILSSIPDEQAKREIAEGRARLEEITGSRVKVFAYPNGKPGQDYLPKHCDMVRQQGFTAAVSTQWGVSTPSSDRYQLHRFTPWDDSPAKFMLRLIRNYYQKR</sequence>
<dbReference type="CDD" id="cd10918">
    <property type="entry name" value="CE4_NodB_like_5s_6s"/>
    <property type="match status" value="1"/>
</dbReference>
<evidence type="ECO:0000259" key="3">
    <source>
        <dbReference type="PROSITE" id="PS51677"/>
    </source>
</evidence>